<gene>
    <name evidence="2" type="ORF">FH610_006885</name>
</gene>
<dbReference type="GO" id="GO:0004658">
    <property type="term" value="F:propionyl-CoA carboxylase activity"/>
    <property type="evidence" value="ECO:0007669"/>
    <property type="project" value="InterPro"/>
</dbReference>
<sequence>MTSREPYLSIVRGDATPEETAALVAALAARAAARATRPAAPETSPANWRNPAHRLRLGLPHGSGAWRGAFFPGG</sequence>
<organism evidence="2 3">
    <name type="scientific">Microbispora catharanthi</name>
    <dbReference type="NCBI Taxonomy" id="1712871"/>
    <lineage>
        <taxon>Bacteria</taxon>
        <taxon>Bacillati</taxon>
        <taxon>Actinomycetota</taxon>
        <taxon>Actinomycetes</taxon>
        <taxon>Streptosporangiales</taxon>
        <taxon>Streptosporangiaceae</taxon>
        <taxon>Microbispora</taxon>
    </lineage>
</organism>
<dbReference type="GO" id="GO:0003989">
    <property type="term" value="F:acetyl-CoA carboxylase activity"/>
    <property type="evidence" value="ECO:0007669"/>
    <property type="project" value="InterPro"/>
</dbReference>
<keyword evidence="3" id="KW-1185">Reference proteome</keyword>
<protein>
    <submittedName>
        <fullName evidence="2">Acyl-CoA carboxylase subunit epsilon</fullName>
    </submittedName>
</protein>
<dbReference type="Proteomes" id="UP000313066">
    <property type="component" value="Unassembled WGS sequence"/>
</dbReference>
<feature type="compositionally biased region" description="Low complexity" evidence="1">
    <location>
        <begin position="33"/>
        <end position="46"/>
    </location>
</feature>
<dbReference type="RefSeq" id="WP_139573439.1">
    <property type="nucleotide sequence ID" value="NZ_VDMA02000003.1"/>
</dbReference>
<dbReference type="AlphaFoldDB" id="A0A5N6C248"/>
<proteinExistence type="predicted"/>
<evidence type="ECO:0000256" key="1">
    <source>
        <dbReference type="SAM" id="MobiDB-lite"/>
    </source>
</evidence>
<feature type="region of interest" description="Disordered" evidence="1">
    <location>
        <begin position="33"/>
        <end position="53"/>
    </location>
</feature>
<reference evidence="2 3" key="1">
    <citation type="submission" date="2019-10" db="EMBL/GenBank/DDBJ databases">
        <title>Nonomuraea sp. nov., isolated from Phyllanthus amarus.</title>
        <authorList>
            <person name="Klykleung N."/>
            <person name="Tanasupawat S."/>
        </authorList>
    </citation>
    <scope>NUCLEOTIDE SEQUENCE [LARGE SCALE GENOMIC DNA]</scope>
    <source>
        <strain evidence="2 3">CR1-09</strain>
    </source>
</reference>
<evidence type="ECO:0000313" key="3">
    <source>
        <dbReference type="Proteomes" id="UP000313066"/>
    </source>
</evidence>
<accession>A0A5N6C248</accession>
<dbReference type="Pfam" id="PF13822">
    <property type="entry name" value="ACC_epsilon"/>
    <property type="match status" value="1"/>
</dbReference>
<dbReference type="InterPro" id="IPR032716">
    <property type="entry name" value="ACC_epsilon"/>
</dbReference>
<evidence type="ECO:0000313" key="2">
    <source>
        <dbReference type="EMBL" id="KAB8186513.1"/>
    </source>
</evidence>
<dbReference type="EMBL" id="VDMA02000003">
    <property type="protein sequence ID" value="KAB8186513.1"/>
    <property type="molecule type" value="Genomic_DNA"/>
</dbReference>
<name>A0A5N6C248_9ACTN</name>
<comment type="caution">
    <text evidence="2">The sequence shown here is derived from an EMBL/GenBank/DDBJ whole genome shotgun (WGS) entry which is preliminary data.</text>
</comment>